<gene>
    <name evidence="1" type="ORF">BQ8794_140139</name>
</gene>
<dbReference type="EMBL" id="FTPD01000006">
    <property type="protein sequence ID" value="SIT53994.1"/>
    <property type="molecule type" value="Genomic_DNA"/>
</dbReference>
<dbReference type="Proteomes" id="UP000188388">
    <property type="component" value="Unassembled WGS sequence"/>
</dbReference>
<dbReference type="AlphaFoldDB" id="A0A1R3V271"/>
<name>A0A1R3V271_9HYPH</name>
<reference evidence="2" key="1">
    <citation type="submission" date="2017-01" db="EMBL/GenBank/DDBJ databases">
        <authorList>
            <person name="Brunel B."/>
        </authorList>
    </citation>
    <scope>NUCLEOTIDE SEQUENCE [LARGE SCALE GENOMIC DNA]</scope>
</reference>
<evidence type="ECO:0000313" key="1">
    <source>
        <dbReference type="EMBL" id="SIT53994.1"/>
    </source>
</evidence>
<proteinExistence type="predicted"/>
<accession>A0A1R3V271</accession>
<sequence>MPSALLLIGHPKFLIQCGEYDFALSEKDRDDPQSNGAFRCRGFFSSSLACSRSAGRSASNTLTAFRSRFRPS</sequence>
<organism evidence="1 2">
    <name type="scientific">Mesorhizobium prunaredense</name>
    <dbReference type="NCBI Taxonomy" id="1631249"/>
    <lineage>
        <taxon>Bacteria</taxon>
        <taxon>Pseudomonadati</taxon>
        <taxon>Pseudomonadota</taxon>
        <taxon>Alphaproteobacteria</taxon>
        <taxon>Hyphomicrobiales</taxon>
        <taxon>Phyllobacteriaceae</taxon>
        <taxon>Mesorhizobium</taxon>
    </lineage>
</organism>
<protein>
    <submittedName>
        <fullName evidence="1">Uncharacterized protein</fullName>
    </submittedName>
</protein>
<evidence type="ECO:0000313" key="2">
    <source>
        <dbReference type="Proteomes" id="UP000188388"/>
    </source>
</evidence>
<keyword evidence="2" id="KW-1185">Reference proteome</keyword>